<dbReference type="AlphaFoldDB" id="A0A7Y0KAZ5"/>
<proteinExistence type="predicted"/>
<dbReference type="CDD" id="cd08026">
    <property type="entry name" value="DUF326"/>
    <property type="match status" value="1"/>
</dbReference>
<comment type="caution">
    <text evidence="1">The sequence shown here is derived from an EMBL/GenBank/DDBJ whole genome shotgun (WGS) entry which is preliminary data.</text>
</comment>
<dbReference type="EMBL" id="JABBPK010000001">
    <property type="protein sequence ID" value="NMO78926.1"/>
    <property type="molecule type" value="Genomic_DNA"/>
</dbReference>
<evidence type="ECO:0000313" key="1">
    <source>
        <dbReference type="EMBL" id="NMO78926.1"/>
    </source>
</evidence>
<reference evidence="1 2" key="1">
    <citation type="submission" date="2020-04" db="EMBL/GenBank/DDBJ databases">
        <title>Bacillus sp. UniB3 isolated from commercial digestive syrup.</title>
        <authorList>
            <person name="Thorat V."/>
            <person name="Kirdat K."/>
            <person name="Tiwarekar B."/>
            <person name="Yadav A."/>
        </authorList>
    </citation>
    <scope>NUCLEOTIDE SEQUENCE [LARGE SCALE GENOMIC DNA]</scope>
    <source>
        <strain evidence="1 2">UniB3</strain>
    </source>
</reference>
<dbReference type="Pfam" id="PF03860">
    <property type="entry name" value="Csp"/>
    <property type="match status" value="1"/>
</dbReference>
<name>A0A7Y0KAZ5_9BACI</name>
<dbReference type="Proteomes" id="UP000588491">
    <property type="component" value="Unassembled WGS sequence"/>
</dbReference>
<dbReference type="InterPro" id="IPR044543">
    <property type="entry name" value="YHJQ-like"/>
</dbReference>
<gene>
    <name evidence="1" type="ORF">HHU08_18365</name>
</gene>
<evidence type="ECO:0000313" key="2">
    <source>
        <dbReference type="Proteomes" id="UP000588491"/>
    </source>
</evidence>
<dbReference type="PANTHER" id="PTHR37310:SF1">
    <property type="entry name" value="CYTOPLASMIC PROTEIN"/>
    <property type="match status" value="1"/>
</dbReference>
<accession>A0A7Y0KAZ5</accession>
<dbReference type="Gene3D" id="1.20.1270.360">
    <property type="match status" value="1"/>
</dbReference>
<keyword evidence="2" id="KW-1185">Reference proteome</keyword>
<sequence>MLVEKEQLLIKTLQECMIVCNHCLNECLASEKVTPMLDCIHANRECIQFCSYLEQAIIRKSPYAKEFAEICLSVCTDCASECKKHDHRHCQYCAEICMECANACKTFLEA</sequence>
<dbReference type="InterPro" id="IPR005560">
    <property type="entry name" value="Csp_YhjQ"/>
</dbReference>
<protein>
    <submittedName>
        <fullName evidence="1">Four-helix bundle copper-binding protein</fullName>
    </submittedName>
</protein>
<dbReference type="PANTHER" id="PTHR37310">
    <property type="entry name" value="CYTOPLASMIC PROTEIN-RELATED"/>
    <property type="match status" value="1"/>
</dbReference>
<organism evidence="1 2">
    <name type="scientific">Niallia alba</name>
    <dbReference type="NCBI Taxonomy" id="2729105"/>
    <lineage>
        <taxon>Bacteria</taxon>
        <taxon>Bacillati</taxon>
        <taxon>Bacillota</taxon>
        <taxon>Bacilli</taxon>
        <taxon>Bacillales</taxon>
        <taxon>Bacillaceae</taxon>
        <taxon>Niallia</taxon>
    </lineage>
</organism>
<dbReference type="RefSeq" id="WP_016202368.1">
    <property type="nucleotide sequence ID" value="NZ_JABBPK010000001.1"/>
</dbReference>